<dbReference type="Proteomes" id="UP001162164">
    <property type="component" value="Unassembled WGS sequence"/>
</dbReference>
<sequence length="142" mass="16184">MELIRNCVAVDILAKENGRLDVSITAKSTWSGSFAISDGVAVPTRKDPSQFVYKVSSALPRVINRYLPFSGVYQVLQTDYTNYAVIYSCTNFELVHSDLIWIWGRRQEINAKTRADIYSSLQEYSLDSERLILPKDDNCTDY</sequence>
<feature type="domain" description="Lipocalin/cytosolic fatty-acid binding" evidence="2">
    <location>
        <begin position="72"/>
        <end position="132"/>
    </location>
</feature>
<dbReference type="PANTHER" id="PTHR10612">
    <property type="entry name" value="APOLIPOPROTEIN D"/>
    <property type="match status" value="1"/>
</dbReference>
<accession>A0ABQ9J122</accession>
<evidence type="ECO:0000259" key="2">
    <source>
        <dbReference type="Pfam" id="PF00061"/>
    </source>
</evidence>
<evidence type="ECO:0000313" key="4">
    <source>
        <dbReference type="Proteomes" id="UP001162164"/>
    </source>
</evidence>
<dbReference type="Pfam" id="PF00061">
    <property type="entry name" value="Lipocalin"/>
    <property type="match status" value="1"/>
</dbReference>
<evidence type="ECO:0000313" key="3">
    <source>
        <dbReference type="EMBL" id="KAJ8970800.1"/>
    </source>
</evidence>
<proteinExistence type="predicted"/>
<name>A0ABQ9J122_9CUCU</name>
<keyword evidence="4" id="KW-1185">Reference proteome</keyword>
<keyword evidence="1" id="KW-1015">Disulfide bond</keyword>
<dbReference type="PANTHER" id="PTHR10612:SF41">
    <property type="entry name" value="GLIAL LAZARILLO, ISOFORM A"/>
    <property type="match status" value="1"/>
</dbReference>
<dbReference type="InterPro" id="IPR003057">
    <property type="entry name" value="Invtbrt_color"/>
</dbReference>
<dbReference type="Gene3D" id="2.40.128.20">
    <property type="match status" value="1"/>
</dbReference>
<dbReference type="SUPFAM" id="SSF50814">
    <property type="entry name" value="Lipocalins"/>
    <property type="match status" value="1"/>
</dbReference>
<reference evidence="3" key="1">
    <citation type="journal article" date="2023" name="Insect Mol. Biol.">
        <title>Genome sequencing provides insights into the evolution of gene families encoding plant cell wall-degrading enzymes in longhorned beetles.</title>
        <authorList>
            <person name="Shin N.R."/>
            <person name="Okamura Y."/>
            <person name="Kirsch R."/>
            <person name="Pauchet Y."/>
        </authorList>
    </citation>
    <scope>NUCLEOTIDE SEQUENCE</scope>
    <source>
        <tissue evidence="3">Midgut</tissue>
    </source>
</reference>
<organism evidence="3 4">
    <name type="scientific">Molorchus minor</name>
    <dbReference type="NCBI Taxonomy" id="1323400"/>
    <lineage>
        <taxon>Eukaryota</taxon>
        <taxon>Metazoa</taxon>
        <taxon>Ecdysozoa</taxon>
        <taxon>Arthropoda</taxon>
        <taxon>Hexapoda</taxon>
        <taxon>Insecta</taxon>
        <taxon>Pterygota</taxon>
        <taxon>Neoptera</taxon>
        <taxon>Endopterygota</taxon>
        <taxon>Coleoptera</taxon>
        <taxon>Polyphaga</taxon>
        <taxon>Cucujiformia</taxon>
        <taxon>Chrysomeloidea</taxon>
        <taxon>Cerambycidae</taxon>
        <taxon>Lamiinae</taxon>
        <taxon>Monochamini</taxon>
        <taxon>Molorchus</taxon>
    </lineage>
</organism>
<gene>
    <name evidence="3" type="ORF">NQ317_015877</name>
</gene>
<dbReference type="PRINTS" id="PR01273">
    <property type="entry name" value="INVTBRTCOLOR"/>
</dbReference>
<evidence type="ECO:0000256" key="1">
    <source>
        <dbReference type="ARBA" id="ARBA00023157"/>
    </source>
</evidence>
<dbReference type="InterPro" id="IPR012674">
    <property type="entry name" value="Calycin"/>
</dbReference>
<dbReference type="InterPro" id="IPR000566">
    <property type="entry name" value="Lipocln_cytosolic_FA-bd_dom"/>
</dbReference>
<comment type="caution">
    <text evidence="3">The sequence shown here is derived from an EMBL/GenBank/DDBJ whole genome shotgun (WGS) entry which is preliminary data.</text>
</comment>
<dbReference type="EMBL" id="JAPWTJ010001574">
    <property type="protein sequence ID" value="KAJ8970800.1"/>
    <property type="molecule type" value="Genomic_DNA"/>
</dbReference>
<protein>
    <recommendedName>
        <fullName evidence="2">Lipocalin/cytosolic fatty-acid binding domain-containing protein</fullName>
    </recommendedName>
</protein>